<dbReference type="GO" id="GO:0016126">
    <property type="term" value="P:sterol biosynthetic process"/>
    <property type="evidence" value="ECO:0007669"/>
    <property type="project" value="TreeGrafter"/>
</dbReference>
<proteinExistence type="predicted"/>
<dbReference type="InterPro" id="IPR029063">
    <property type="entry name" value="SAM-dependent_MTases_sf"/>
</dbReference>
<dbReference type="OrthoDB" id="6710536at2"/>
<dbReference type="Pfam" id="PF08241">
    <property type="entry name" value="Methyltransf_11"/>
    <property type="match status" value="1"/>
</dbReference>
<dbReference type="Gene3D" id="3.40.50.150">
    <property type="entry name" value="Vaccinia Virus protein VP39"/>
    <property type="match status" value="1"/>
</dbReference>
<evidence type="ECO:0000313" key="3">
    <source>
        <dbReference type="EMBL" id="KYQ71495.1"/>
    </source>
</evidence>
<dbReference type="STRING" id="1806892.AZH43_14195"/>
<comment type="caution">
    <text evidence="3">The sequence shown here is derived from an EMBL/GenBank/DDBJ whole genome shotgun (WGS) entry which is preliminary data.</text>
</comment>
<keyword evidence="3" id="KW-0489">Methyltransferase</keyword>
<feature type="domain" description="Methyltransferase type 11" evidence="2">
    <location>
        <begin position="68"/>
        <end position="161"/>
    </location>
</feature>
<protein>
    <submittedName>
        <fullName evidence="3">Methyltransferase</fullName>
    </submittedName>
</protein>
<dbReference type="GO" id="GO:0032259">
    <property type="term" value="P:methylation"/>
    <property type="evidence" value="ECO:0007669"/>
    <property type="project" value="UniProtKB-KW"/>
</dbReference>
<dbReference type="Proteomes" id="UP000076276">
    <property type="component" value="Unassembled WGS sequence"/>
</dbReference>
<dbReference type="PANTHER" id="PTHR44068">
    <property type="entry name" value="ZGC:194242"/>
    <property type="match status" value="1"/>
</dbReference>
<name>A0A151Y0D3_9GAMM</name>
<keyword evidence="1 3" id="KW-0808">Transferase</keyword>
<dbReference type="PANTHER" id="PTHR44068:SF1">
    <property type="entry name" value="HYPOTHETICAL LOC100005854"/>
    <property type="match status" value="1"/>
</dbReference>
<keyword evidence="4" id="KW-1185">Reference proteome</keyword>
<dbReference type="SUPFAM" id="SSF53335">
    <property type="entry name" value="S-adenosyl-L-methionine-dependent methyltransferases"/>
    <property type="match status" value="1"/>
</dbReference>
<organism evidence="3 4">
    <name type="scientific">Acinetobacter pragensis</name>
    <dbReference type="NCBI Taxonomy" id="1806892"/>
    <lineage>
        <taxon>Bacteria</taxon>
        <taxon>Pseudomonadati</taxon>
        <taxon>Pseudomonadota</taxon>
        <taxon>Gammaproteobacteria</taxon>
        <taxon>Moraxellales</taxon>
        <taxon>Moraxellaceae</taxon>
        <taxon>Acinetobacter</taxon>
    </lineage>
</organism>
<accession>A0A151Y0D3</accession>
<evidence type="ECO:0000259" key="2">
    <source>
        <dbReference type="Pfam" id="PF08241"/>
    </source>
</evidence>
<dbReference type="InterPro" id="IPR050447">
    <property type="entry name" value="Erg6_SMT_methyltransf"/>
</dbReference>
<dbReference type="InterPro" id="IPR013216">
    <property type="entry name" value="Methyltransf_11"/>
</dbReference>
<reference evidence="3 4" key="1">
    <citation type="submission" date="2016-03" db="EMBL/GenBank/DDBJ databases">
        <title>Acinetobacter genomospecies 28 strain ANC 4149.</title>
        <authorList>
            <person name="Radolfova-Krizova L."/>
            <person name="Nemec A."/>
        </authorList>
    </citation>
    <scope>NUCLEOTIDE SEQUENCE [LARGE SCALE GENOMIC DNA]</scope>
    <source>
        <strain evidence="3 4">ANC 4149</strain>
    </source>
</reference>
<evidence type="ECO:0000313" key="4">
    <source>
        <dbReference type="Proteomes" id="UP000076276"/>
    </source>
</evidence>
<dbReference type="RefSeq" id="WP_067669905.1">
    <property type="nucleotide sequence ID" value="NZ_CBCSIK010000003.1"/>
</dbReference>
<dbReference type="AlphaFoldDB" id="A0A151Y0D3"/>
<dbReference type="CDD" id="cd02440">
    <property type="entry name" value="AdoMet_MTases"/>
    <property type="match status" value="1"/>
</dbReference>
<dbReference type="EMBL" id="LUAW01000025">
    <property type="protein sequence ID" value="KYQ71495.1"/>
    <property type="molecule type" value="Genomic_DNA"/>
</dbReference>
<sequence>MKWLQALRSQFPQHKYAVNAKLLGDDAVLAWSNLGYWQADADSYPQACQALAEHLAQAIQLNAHDRLLDLGCGQGASLQLWLKQFKVQRLYALEMQPASIEKIKKELNSKAAIYCASFLNLKTVFPQTTFDAVLCIDAAYHSPLNSFLRSVQSVLNSKGRLGFHYLMLSEEYLNSNALQKLKYRALLKAADVNLSDLLSEKELYAALESSSFKNIQIEDISAQVFAGFAHYAETVLADALPSNHLDILKIRMTAKLCRTLYAGGAVRYVQIAAQKG</sequence>
<dbReference type="GO" id="GO:0003838">
    <property type="term" value="F:sterol 24-C-methyltransferase activity"/>
    <property type="evidence" value="ECO:0007669"/>
    <property type="project" value="TreeGrafter"/>
</dbReference>
<gene>
    <name evidence="3" type="ORF">AZH43_14195</name>
</gene>
<evidence type="ECO:0000256" key="1">
    <source>
        <dbReference type="ARBA" id="ARBA00022679"/>
    </source>
</evidence>